<dbReference type="RefSeq" id="WP_132967725.1">
    <property type="nucleotide sequence ID" value="NZ_SMCP01000010.1"/>
</dbReference>
<reference evidence="2 3" key="1">
    <citation type="submission" date="2019-05" db="EMBL/GenBank/DDBJ databases">
        <title>Pasteurellaceae isolates from reptiles.</title>
        <authorList>
            <person name="Bojesen A.M."/>
            <person name="Lund E."/>
        </authorList>
    </citation>
    <scope>NUCLEOTIDE SEQUENCE [LARGE SCALE GENOMIC DNA]</scope>
    <source>
        <strain evidence="2 3">ELNT2x</strain>
    </source>
</reference>
<comment type="caution">
    <text evidence="2">The sequence shown here is derived from an EMBL/GenBank/DDBJ whole genome shotgun (WGS) entry which is preliminary data.</text>
</comment>
<protein>
    <submittedName>
        <fullName evidence="2">Uncharacterized protein</fullName>
    </submittedName>
</protein>
<sequence>MMKKMKQWLQSSKQKLAGVWQQQREKLQQSCLSQKFSAVAALILLSLFLLMFGLLSLLLFGTFSLIAALQLLFAKKPVLAAEQVIIETTAVRRDAKL</sequence>
<accession>A0ABY2XSE1</accession>
<gene>
    <name evidence="2" type="ORF">FHQ21_10490</name>
</gene>
<dbReference type="EMBL" id="VDGV01000105">
    <property type="protein sequence ID" value="TNG89108.1"/>
    <property type="molecule type" value="Genomic_DNA"/>
</dbReference>
<name>A0ABY2XSE1_9PAST</name>
<keyword evidence="1" id="KW-0812">Transmembrane</keyword>
<proteinExistence type="predicted"/>
<keyword evidence="3" id="KW-1185">Reference proteome</keyword>
<dbReference type="Proteomes" id="UP000305526">
    <property type="component" value="Unassembled WGS sequence"/>
</dbReference>
<feature type="transmembrane region" description="Helical" evidence="1">
    <location>
        <begin position="36"/>
        <end position="69"/>
    </location>
</feature>
<keyword evidence="1" id="KW-1133">Transmembrane helix</keyword>
<organism evidence="2 3">
    <name type="scientific">Testudinibacter aquarius</name>
    <dbReference type="NCBI Taxonomy" id="1524974"/>
    <lineage>
        <taxon>Bacteria</taxon>
        <taxon>Pseudomonadati</taxon>
        <taxon>Pseudomonadota</taxon>
        <taxon>Gammaproteobacteria</taxon>
        <taxon>Pasteurellales</taxon>
        <taxon>Pasteurellaceae</taxon>
        <taxon>Testudinibacter</taxon>
    </lineage>
</organism>
<evidence type="ECO:0000313" key="3">
    <source>
        <dbReference type="Proteomes" id="UP000305526"/>
    </source>
</evidence>
<evidence type="ECO:0000256" key="1">
    <source>
        <dbReference type="SAM" id="Phobius"/>
    </source>
</evidence>
<keyword evidence="1" id="KW-0472">Membrane</keyword>
<evidence type="ECO:0000313" key="2">
    <source>
        <dbReference type="EMBL" id="TNG89108.1"/>
    </source>
</evidence>